<protein>
    <submittedName>
        <fullName evidence="7">Iron ABC transporter substrate-binding protein</fullName>
    </submittedName>
</protein>
<dbReference type="PROSITE" id="PS50983">
    <property type="entry name" value="FE_B12_PBP"/>
    <property type="match status" value="1"/>
</dbReference>
<dbReference type="PANTHER" id="PTHR30532:SF24">
    <property type="entry name" value="FERRIC ENTEROBACTIN-BINDING PERIPLASMIC PROTEIN FEPB"/>
    <property type="match status" value="1"/>
</dbReference>
<evidence type="ECO:0000256" key="1">
    <source>
        <dbReference type="ARBA" id="ARBA00004196"/>
    </source>
</evidence>
<proteinExistence type="inferred from homology"/>
<dbReference type="SUPFAM" id="SSF53807">
    <property type="entry name" value="Helical backbone' metal receptor"/>
    <property type="match status" value="1"/>
</dbReference>
<name>A0A917FY33_9NOCA</name>
<comment type="subcellular location">
    <subcellularLocation>
        <location evidence="1">Cell envelope</location>
    </subcellularLocation>
</comment>
<comment type="caution">
    <text evidence="7">The sequence shown here is derived from an EMBL/GenBank/DDBJ whole genome shotgun (WGS) entry which is preliminary data.</text>
</comment>
<reference evidence="7" key="2">
    <citation type="submission" date="2020-09" db="EMBL/GenBank/DDBJ databases">
        <authorList>
            <person name="Sun Q."/>
            <person name="Sedlacek I."/>
        </authorList>
    </citation>
    <scope>NUCLEOTIDE SEQUENCE</scope>
    <source>
        <strain evidence="7">CCM 7905</strain>
    </source>
</reference>
<accession>A0A917FY33</accession>
<feature type="domain" description="Fe/B12 periplasmic-binding" evidence="6">
    <location>
        <begin position="49"/>
        <end position="316"/>
    </location>
</feature>
<feature type="chain" id="PRO_5038668673" evidence="5">
    <location>
        <begin position="18"/>
        <end position="317"/>
    </location>
</feature>
<evidence type="ECO:0000256" key="4">
    <source>
        <dbReference type="ARBA" id="ARBA00022729"/>
    </source>
</evidence>
<dbReference type="AlphaFoldDB" id="A0A917FY33"/>
<reference evidence="7" key="1">
    <citation type="journal article" date="2014" name="Int. J. Syst. Evol. Microbiol.">
        <title>Complete genome sequence of Corynebacterium casei LMG S-19264T (=DSM 44701T), isolated from a smear-ripened cheese.</title>
        <authorList>
            <consortium name="US DOE Joint Genome Institute (JGI-PGF)"/>
            <person name="Walter F."/>
            <person name="Albersmeier A."/>
            <person name="Kalinowski J."/>
            <person name="Ruckert C."/>
        </authorList>
    </citation>
    <scope>NUCLEOTIDE SEQUENCE</scope>
    <source>
        <strain evidence="7">CCM 7905</strain>
    </source>
</reference>
<dbReference type="GO" id="GO:0030288">
    <property type="term" value="C:outer membrane-bounded periplasmic space"/>
    <property type="evidence" value="ECO:0007669"/>
    <property type="project" value="TreeGrafter"/>
</dbReference>
<evidence type="ECO:0000259" key="6">
    <source>
        <dbReference type="PROSITE" id="PS50983"/>
    </source>
</evidence>
<dbReference type="GO" id="GO:1901678">
    <property type="term" value="P:iron coordination entity transport"/>
    <property type="evidence" value="ECO:0007669"/>
    <property type="project" value="UniProtKB-ARBA"/>
</dbReference>
<gene>
    <name evidence="7" type="ORF">GCM10007304_29370</name>
</gene>
<dbReference type="EMBL" id="BMCU01000003">
    <property type="protein sequence ID" value="GGG13431.1"/>
    <property type="molecule type" value="Genomic_DNA"/>
</dbReference>
<feature type="signal peptide" evidence="5">
    <location>
        <begin position="1"/>
        <end position="17"/>
    </location>
</feature>
<dbReference type="InterPro" id="IPR002491">
    <property type="entry name" value="ABC_transptr_periplasmic_BD"/>
</dbReference>
<dbReference type="Gene3D" id="3.40.50.1980">
    <property type="entry name" value="Nitrogenase molybdenum iron protein domain"/>
    <property type="match status" value="2"/>
</dbReference>
<dbReference type="Pfam" id="PF01497">
    <property type="entry name" value="Peripla_BP_2"/>
    <property type="match status" value="1"/>
</dbReference>
<evidence type="ECO:0000256" key="2">
    <source>
        <dbReference type="ARBA" id="ARBA00008814"/>
    </source>
</evidence>
<comment type="similarity">
    <text evidence="2">Belongs to the bacterial solute-binding protein 8 family.</text>
</comment>
<evidence type="ECO:0000313" key="7">
    <source>
        <dbReference type="EMBL" id="GGG13431.1"/>
    </source>
</evidence>
<organism evidence="7 8">
    <name type="scientific">Rhodococcoides trifolii</name>
    <dbReference type="NCBI Taxonomy" id="908250"/>
    <lineage>
        <taxon>Bacteria</taxon>
        <taxon>Bacillati</taxon>
        <taxon>Actinomycetota</taxon>
        <taxon>Actinomycetes</taxon>
        <taxon>Mycobacteriales</taxon>
        <taxon>Nocardiaceae</taxon>
        <taxon>Rhodococcoides</taxon>
    </lineage>
</organism>
<dbReference type="PANTHER" id="PTHR30532">
    <property type="entry name" value="IRON III DICITRATE-BINDING PERIPLASMIC PROTEIN"/>
    <property type="match status" value="1"/>
</dbReference>
<keyword evidence="4 5" id="KW-0732">Signal</keyword>
<keyword evidence="8" id="KW-1185">Reference proteome</keyword>
<keyword evidence="3" id="KW-0813">Transport</keyword>
<dbReference type="Proteomes" id="UP000654257">
    <property type="component" value="Unassembled WGS sequence"/>
</dbReference>
<sequence>MKRVLLAAALIATAVTGCSTDAPTESIQDRTTTVDHTFGTTTVAGNPTRIVTLTAPATDAVLALGLQPVAYMADVTGAPDGRYPWESALAADVPRIDSVDGAALPAERIASYEPDLILADWGAATKGDYDRLSAIAPTIPQLGTGDGSTYDGLTRALGRIVDKQSKAENVVAAVDTRLAETATRLPQLKDRTALLSQYIPATQQLVLVADPDDSASAFYEKLGMSLPVVDGDVTGGRVVTSPERLDVLSSDLVIMLVNGGTAADLERLPGYGDLPSVKSGGMFVTDYATVVALNTPSPLSIDYALDQVTPFLTSIGT</sequence>
<evidence type="ECO:0000256" key="5">
    <source>
        <dbReference type="SAM" id="SignalP"/>
    </source>
</evidence>
<evidence type="ECO:0000256" key="3">
    <source>
        <dbReference type="ARBA" id="ARBA00022448"/>
    </source>
</evidence>
<dbReference type="InterPro" id="IPR051313">
    <property type="entry name" value="Bact_iron-sidero_bind"/>
</dbReference>
<dbReference type="RefSeq" id="WP_188545603.1">
    <property type="nucleotide sequence ID" value="NZ_BMCU01000003.1"/>
</dbReference>
<dbReference type="PROSITE" id="PS51257">
    <property type="entry name" value="PROKAR_LIPOPROTEIN"/>
    <property type="match status" value="1"/>
</dbReference>
<evidence type="ECO:0000313" key="8">
    <source>
        <dbReference type="Proteomes" id="UP000654257"/>
    </source>
</evidence>